<keyword evidence="1" id="KW-0479">Metal-binding</keyword>
<dbReference type="GO" id="GO:0008270">
    <property type="term" value="F:zinc ion binding"/>
    <property type="evidence" value="ECO:0007669"/>
    <property type="project" value="UniProtKB-KW"/>
</dbReference>
<evidence type="ECO:0000313" key="5">
    <source>
        <dbReference type="Proteomes" id="UP000794436"/>
    </source>
</evidence>
<evidence type="ECO:0000256" key="1">
    <source>
        <dbReference type="PROSITE-ProRule" id="PRU00175"/>
    </source>
</evidence>
<keyword evidence="1" id="KW-0863">Zinc-finger</keyword>
<dbReference type="PROSITE" id="PS50089">
    <property type="entry name" value="ZF_RING_2"/>
    <property type="match status" value="1"/>
</dbReference>
<dbReference type="InterPro" id="IPR001841">
    <property type="entry name" value="Znf_RING"/>
</dbReference>
<dbReference type="SMART" id="SM00184">
    <property type="entry name" value="RING"/>
    <property type="match status" value="1"/>
</dbReference>
<organism evidence="4 5">
    <name type="scientific">Pythium oligandrum</name>
    <name type="common">Mycoparasitic fungus</name>
    <dbReference type="NCBI Taxonomy" id="41045"/>
    <lineage>
        <taxon>Eukaryota</taxon>
        <taxon>Sar</taxon>
        <taxon>Stramenopiles</taxon>
        <taxon>Oomycota</taxon>
        <taxon>Peronosporomycetes</taxon>
        <taxon>Pythiales</taxon>
        <taxon>Pythiaceae</taxon>
        <taxon>Pythium</taxon>
    </lineage>
</organism>
<dbReference type="SUPFAM" id="SSF57850">
    <property type="entry name" value="RING/U-box"/>
    <property type="match status" value="1"/>
</dbReference>
<proteinExistence type="predicted"/>
<feature type="compositionally biased region" description="Polar residues" evidence="2">
    <location>
        <begin position="786"/>
        <end position="801"/>
    </location>
</feature>
<name>A0A8K1CNV4_PYTOL</name>
<dbReference type="Gene3D" id="2.130.10.10">
    <property type="entry name" value="YVTN repeat-like/Quinoprotein amine dehydrogenase"/>
    <property type="match status" value="1"/>
</dbReference>
<feature type="region of interest" description="Disordered" evidence="2">
    <location>
        <begin position="777"/>
        <end position="823"/>
    </location>
</feature>
<keyword evidence="1" id="KW-0862">Zinc</keyword>
<keyword evidence="5" id="KW-1185">Reference proteome</keyword>
<dbReference type="SUPFAM" id="SSF50978">
    <property type="entry name" value="WD40 repeat-like"/>
    <property type="match status" value="1"/>
</dbReference>
<comment type="caution">
    <text evidence="4">The sequence shown here is derived from an EMBL/GenBank/DDBJ whole genome shotgun (WGS) entry which is preliminary data.</text>
</comment>
<evidence type="ECO:0000259" key="3">
    <source>
        <dbReference type="PROSITE" id="PS50089"/>
    </source>
</evidence>
<gene>
    <name evidence="4" type="ORF">Poli38472_008335</name>
</gene>
<feature type="compositionally biased region" description="Polar residues" evidence="2">
    <location>
        <begin position="814"/>
        <end position="823"/>
    </location>
</feature>
<feature type="compositionally biased region" description="Polar residues" evidence="2">
    <location>
        <begin position="948"/>
        <end position="958"/>
    </location>
</feature>
<evidence type="ECO:0000256" key="2">
    <source>
        <dbReference type="SAM" id="MobiDB-lite"/>
    </source>
</evidence>
<dbReference type="PANTHER" id="PTHR23287">
    <property type="entry name" value="RUBY-EYE2-LIKE PROTEIN"/>
    <property type="match status" value="1"/>
</dbReference>
<dbReference type="PANTHER" id="PTHR23287:SF16">
    <property type="entry name" value="TECTONIN BETA-PROPELLER REPEAT-CONTAINING PROTEIN 2"/>
    <property type="match status" value="1"/>
</dbReference>
<evidence type="ECO:0000313" key="4">
    <source>
        <dbReference type="EMBL" id="TMW65693.1"/>
    </source>
</evidence>
<dbReference type="OrthoDB" id="19493at2759"/>
<dbReference type="InterPro" id="IPR015943">
    <property type="entry name" value="WD40/YVTN_repeat-like_dom_sf"/>
</dbReference>
<dbReference type="Proteomes" id="UP000794436">
    <property type="component" value="Unassembled WGS sequence"/>
</dbReference>
<dbReference type="EMBL" id="SPLM01000037">
    <property type="protein sequence ID" value="TMW65693.1"/>
    <property type="molecule type" value="Genomic_DNA"/>
</dbReference>
<feature type="domain" description="RING-type" evidence="3">
    <location>
        <begin position="1501"/>
        <end position="1542"/>
    </location>
</feature>
<feature type="region of interest" description="Disordered" evidence="2">
    <location>
        <begin position="937"/>
        <end position="965"/>
    </location>
</feature>
<dbReference type="InterPro" id="IPR036322">
    <property type="entry name" value="WD40_repeat_dom_sf"/>
</dbReference>
<reference evidence="4" key="1">
    <citation type="submission" date="2019-03" db="EMBL/GenBank/DDBJ databases">
        <title>Long read genome sequence of the mycoparasitic Pythium oligandrum ATCC 38472 isolated from sugarbeet rhizosphere.</title>
        <authorList>
            <person name="Gaulin E."/>
        </authorList>
    </citation>
    <scope>NUCLEOTIDE SEQUENCE</scope>
    <source>
        <strain evidence="4">ATCC 38472_TT</strain>
    </source>
</reference>
<sequence length="1554" mass="170800">MQATEAENVDNDGENATVATPQLRARPLLHYKELSLGTQTKKAKFTCVHASENFLACGTSNGAVHLYATSVNRSDASDAKRTFPAKYHLVKMISPPSNNDRIGVSCLSICPAQKRLVVGTSRGVVYGILLTDYNKIGEKVEFSHDFHSGFPVTCLLWDRQGVKLYSACNGGMVALTTVRAGVSAFFGKADTELLLKEETGIVQLDLAKYSRADILMVSSQLRVLLLNLSVTDGNAVQIGTKARQGTFGACFFTSASDEEEIAKRTNIKVFSARPGRRVWVADPQTGKVSATLKFSLTKNPTNFLQSPECQLEEGIQPRDLTINKLSLFQFLPDSALPEKRGERSLLVSWNVGTSVLFLLDPLAVEIVEWHLDLGAIHDLKVVSDTVMVVLHGEGPKVSIVQSCTARTFLDIYAGEDVKKAVELAVEYQINDLPALESLKTQWSKLLETRPDTDNQATKLTAELDALHSKARELHEMYQKTESGGVPGITTAPLQVIFKQRPQQQQQPSQLPVSNVPDLFAANTDNGYGSTAGDKAVTLGTSGLHRTEGYSGVNSPSYSYSRSIYAPDGSTIEAQLIDINEISHGEAVIRDDYMESWMEDIADEIRRFEAMKPDDSINILPALRGTLNHTGAAAKAITTYIPGANMISNLVDTAVNANYSELGSAVFGDLSDMDTLVLDPVDYRPVIKADTYECAVLRIAMSSATEDERNQDSEVLMEAISMDIWDSRLKYISNLPIEQQISLPEAVKEEEDLKVVSKPKKEVKPYQNKKIEALSSEKPATIRKSRSATSLTIDSSPTTAESPTLAIKRNPGVNRHSSLSPDSGRSAQRALMKYIGGGPNCDFERRCMVSGQLATSPEIEPLLKREVCDLISELQSATMAADKPGRHPKKLWPTAGITRVCACLTSMYLFEGDLDQVEMVIKWWLACFDPTAKPEDQVPVSTAPLKSKANGTSNKQGSLKGSGRGEGLVDGDTLPLTRSDWSLVRVLITLYFAVRAGGPSLLVRPATPADLNDDPVKPYAYELGAILEFAPSSSNEPDNSAASLWPVNEAQDFIAKYGVYLNSEVAAHVCNLRKMSGTLNAVLDQVVSSSNMASICDDVINWIAEKQTEKALKTIKETESLCLLLHVLDLLLKKCPAEAVELSVAKYPILAPWNVERCLFGMACDNEDLQKPENVTQTANYFRYLVRLIEVWGDEVGKDCNLVDRCVKLCFGGAKIVGKLFETEDRSNRITWLCRIFNQPVRYKYTHASAWEMCVKNHATVCLVELAHQSLISGSSNEQGLKELDFLMGTIIEKSELSLLEEVFTRLSTIPNAAEIVSKVLHHIENAAGKGDEELITTVIHSLLNSVGTKDGMQILAQCPLLFAASPLSLYQSIIESHVLSQRQLGELDRMLEAVDTQVWAAYKESSRSDGICLAPQVQAIFDLERHMLKTTLDDTKFGKWQSKRDRYESELAEYRHLTGPSLPTNEKMTITADAPHAFVSRAFEYRSSDWGGDVQLHDATCGVCDLPVVIIADDNSNLEVKLLSCGHAYHSMCISDSACPICFESGFDSLIQMW</sequence>
<accession>A0A8K1CNV4</accession>
<protein>
    <recommendedName>
        <fullName evidence="3">RING-type domain-containing protein</fullName>
    </recommendedName>
</protein>